<evidence type="ECO:0000313" key="1">
    <source>
        <dbReference type="EMBL" id="QHT28787.1"/>
    </source>
</evidence>
<organism evidence="1">
    <name type="scientific">viral metagenome</name>
    <dbReference type="NCBI Taxonomy" id="1070528"/>
    <lineage>
        <taxon>unclassified sequences</taxon>
        <taxon>metagenomes</taxon>
        <taxon>organismal metagenomes</taxon>
    </lineage>
</organism>
<name>A0A6C0EI89_9ZZZZ</name>
<proteinExistence type="predicted"/>
<reference evidence="1" key="1">
    <citation type="journal article" date="2020" name="Nature">
        <title>Giant virus diversity and host interactions through global metagenomics.</title>
        <authorList>
            <person name="Schulz F."/>
            <person name="Roux S."/>
            <person name="Paez-Espino D."/>
            <person name="Jungbluth S."/>
            <person name="Walsh D.A."/>
            <person name="Denef V.J."/>
            <person name="McMahon K.D."/>
            <person name="Konstantinidis K.T."/>
            <person name="Eloe-Fadrosh E.A."/>
            <person name="Kyrpides N.C."/>
            <person name="Woyke T."/>
        </authorList>
    </citation>
    <scope>NUCLEOTIDE SEQUENCE</scope>
    <source>
        <strain evidence="1">GVMAG-M-3300001351-8</strain>
    </source>
</reference>
<accession>A0A6C0EI89</accession>
<dbReference type="EMBL" id="MN738864">
    <property type="protein sequence ID" value="QHT28787.1"/>
    <property type="molecule type" value="Genomic_DNA"/>
</dbReference>
<dbReference type="AlphaFoldDB" id="A0A6C0EI89"/>
<protein>
    <submittedName>
        <fullName evidence="1">Uncharacterized protein</fullName>
    </submittedName>
</protein>
<sequence length="44" mass="5189">MPGLEPMILNKTVLFNIVFLIYRDIENNNYIVINDSQSNIIQYD</sequence>